<feature type="transmembrane region" description="Helical" evidence="5">
    <location>
        <begin position="168"/>
        <end position="187"/>
    </location>
</feature>
<dbReference type="RefSeq" id="WP_062370179.1">
    <property type="nucleotide sequence ID" value="NZ_LNCD01000064.1"/>
</dbReference>
<organism evidence="6 7">
    <name type="scientific">Rhizobium altiplani</name>
    <dbReference type="NCBI Taxonomy" id="1864509"/>
    <lineage>
        <taxon>Bacteria</taxon>
        <taxon>Pseudomonadati</taxon>
        <taxon>Pseudomonadota</taxon>
        <taxon>Alphaproteobacteria</taxon>
        <taxon>Hyphomicrobiales</taxon>
        <taxon>Rhizobiaceae</taxon>
        <taxon>Rhizobium/Agrobacterium group</taxon>
        <taxon>Rhizobium</taxon>
    </lineage>
</organism>
<dbReference type="InterPro" id="IPR007269">
    <property type="entry name" value="ICMT_MeTrfase"/>
</dbReference>
<dbReference type="Proteomes" id="UP000068164">
    <property type="component" value="Unassembled WGS sequence"/>
</dbReference>
<dbReference type="InterPro" id="IPR052527">
    <property type="entry name" value="Metal_cation-efflux_comp"/>
</dbReference>
<protein>
    <recommendedName>
        <fullName evidence="8">Isoprenylcysteine carboxyl methyltransferase</fullName>
    </recommendedName>
</protein>
<keyword evidence="4 5" id="KW-0472">Membrane</keyword>
<dbReference type="OrthoDB" id="7203053at2"/>
<sequence>MPISAYFKAGLFVVAAAAALFAAAGTMAVPGFWAYLAIFAVVMIVSFAALDPDLLRERMRPGGKKPPLSLRVFSLVLFAHWIVAGLDRGRFHWSDNVPDWLQGVCLFAVAAGYALALWAMRVNRFFSSVIRIQADRGQHVISTGPYAFVRHPGYAAGFLIIAASGPALGSWLAAVLVVLFSLPFLLYRTITEDRILRAELAGYSDYAARVRWRLLPGIW</sequence>
<evidence type="ECO:0000256" key="4">
    <source>
        <dbReference type="ARBA" id="ARBA00023136"/>
    </source>
</evidence>
<feature type="transmembrane region" description="Helical" evidence="5">
    <location>
        <begin position="100"/>
        <end position="119"/>
    </location>
</feature>
<keyword evidence="3 5" id="KW-1133">Transmembrane helix</keyword>
<dbReference type="Gene3D" id="1.20.120.1630">
    <property type="match status" value="1"/>
</dbReference>
<dbReference type="AlphaFoldDB" id="A0A125Q8B9"/>
<feature type="transmembrane region" description="Helical" evidence="5">
    <location>
        <begin position="140"/>
        <end position="162"/>
    </location>
</feature>
<comment type="subcellular location">
    <subcellularLocation>
        <location evidence="1">Membrane</location>
        <topology evidence="1">Multi-pass membrane protein</topology>
    </subcellularLocation>
</comment>
<dbReference type="PANTHER" id="PTHR43847">
    <property type="entry name" value="BLL3993 PROTEIN"/>
    <property type="match status" value="1"/>
</dbReference>
<dbReference type="EMBL" id="LNCD01000064">
    <property type="protein sequence ID" value="KWV53737.1"/>
    <property type="molecule type" value="Genomic_DNA"/>
</dbReference>
<feature type="transmembrane region" description="Helical" evidence="5">
    <location>
        <begin position="70"/>
        <end position="88"/>
    </location>
</feature>
<keyword evidence="2 5" id="KW-0812">Transmembrane</keyword>
<dbReference type="PANTHER" id="PTHR43847:SF1">
    <property type="entry name" value="BLL3993 PROTEIN"/>
    <property type="match status" value="1"/>
</dbReference>
<reference evidence="6 7" key="1">
    <citation type="submission" date="2015-11" db="EMBL/GenBank/DDBJ databases">
        <title>Draft Genome Sequence of the Strain BR 10423 (Rhizobium sp.) isolated from nodules of Mimosa pudica.</title>
        <authorList>
            <person name="Barauna A.C."/>
            <person name="Zilli J.E."/>
            <person name="Simoes-Araujo J.L."/>
            <person name="Reis V.M."/>
            <person name="James E.K."/>
            <person name="Reis F.B.Jr."/>
            <person name="Rouws L.F."/>
            <person name="Passos S.R."/>
            <person name="Gois S.R."/>
        </authorList>
    </citation>
    <scope>NUCLEOTIDE SEQUENCE [LARGE SCALE GENOMIC DNA]</scope>
    <source>
        <strain evidence="6 7">BR10423</strain>
    </source>
</reference>
<evidence type="ECO:0008006" key="8">
    <source>
        <dbReference type="Google" id="ProtNLM"/>
    </source>
</evidence>
<name>A0A125Q8B9_9HYPH</name>
<evidence type="ECO:0000313" key="6">
    <source>
        <dbReference type="EMBL" id="KWV53737.1"/>
    </source>
</evidence>
<comment type="caution">
    <text evidence="6">The sequence shown here is derived from an EMBL/GenBank/DDBJ whole genome shotgun (WGS) entry which is preliminary data.</text>
</comment>
<evidence type="ECO:0000256" key="1">
    <source>
        <dbReference type="ARBA" id="ARBA00004141"/>
    </source>
</evidence>
<evidence type="ECO:0000256" key="3">
    <source>
        <dbReference type="ARBA" id="ARBA00022989"/>
    </source>
</evidence>
<evidence type="ECO:0000313" key="7">
    <source>
        <dbReference type="Proteomes" id="UP000068164"/>
    </source>
</evidence>
<feature type="transmembrane region" description="Helical" evidence="5">
    <location>
        <begin position="32"/>
        <end position="50"/>
    </location>
</feature>
<dbReference type="GO" id="GO:0004671">
    <property type="term" value="F:protein C-terminal S-isoprenylcysteine carboxyl O-methyltransferase activity"/>
    <property type="evidence" value="ECO:0007669"/>
    <property type="project" value="InterPro"/>
</dbReference>
<evidence type="ECO:0000256" key="2">
    <source>
        <dbReference type="ARBA" id="ARBA00022692"/>
    </source>
</evidence>
<accession>A0A125Q8B9</accession>
<proteinExistence type="predicted"/>
<keyword evidence="7" id="KW-1185">Reference proteome</keyword>
<gene>
    <name evidence="6" type="ORF">AS026_03565</name>
</gene>
<dbReference type="Pfam" id="PF04140">
    <property type="entry name" value="ICMT"/>
    <property type="match status" value="1"/>
</dbReference>
<dbReference type="GO" id="GO:0016020">
    <property type="term" value="C:membrane"/>
    <property type="evidence" value="ECO:0007669"/>
    <property type="project" value="UniProtKB-SubCell"/>
</dbReference>
<evidence type="ECO:0000256" key="5">
    <source>
        <dbReference type="SAM" id="Phobius"/>
    </source>
</evidence>